<protein>
    <submittedName>
        <fullName evidence="2">Uncharacterized protein</fullName>
    </submittedName>
</protein>
<dbReference type="AlphaFoldDB" id="A0A7S1BA62"/>
<accession>A0A7S1BA62</accession>
<evidence type="ECO:0000313" key="2">
    <source>
        <dbReference type="EMBL" id="CAD8879123.1"/>
    </source>
</evidence>
<keyword evidence="1" id="KW-0812">Transmembrane</keyword>
<organism evidence="2">
    <name type="scientific">Corethron hystrix</name>
    <dbReference type="NCBI Taxonomy" id="216773"/>
    <lineage>
        <taxon>Eukaryota</taxon>
        <taxon>Sar</taxon>
        <taxon>Stramenopiles</taxon>
        <taxon>Ochrophyta</taxon>
        <taxon>Bacillariophyta</taxon>
        <taxon>Coscinodiscophyceae</taxon>
        <taxon>Corethrophycidae</taxon>
        <taxon>Corethrales</taxon>
        <taxon>Corethraceae</taxon>
        <taxon>Corethron</taxon>
    </lineage>
</organism>
<proteinExistence type="predicted"/>
<reference evidence="2" key="1">
    <citation type="submission" date="2021-01" db="EMBL/GenBank/DDBJ databases">
        <authorList>
            <person name="Corre E."/>
            <person name="Pelletier E."/>
            <person name="Niang G."/>
            <person name="Scheremetjew M."/>
            <person name="Finn R."/>
            <person name="Kale V."/>
            <person name="Holt S."/>
            <person name="Cochrane G."/>
            <person name="Meng A."/>
            <person name="Brown T."/>
            <person name="Cohen L."/>
        </authorList>
    </citation>
    <scope>NUCLEOTIDE SEQUENCE</scope>
    <source>
        <strain evidence="2">308</strain>
    </source>
</reference>
<feature type="transmembrane region" description="Helical" evidence="1">
    <location>
        <begin position="96"/>
        <end position="119"/>
    </location>
</feature>
<dbReference type="EMBL" id="HBFR01008723">
    <property type="protein sequence ID" value="CAD8879123.1"/>
    <property type="molecule type" value="Transcribed_RNA"/>
</dbReference>
<keyword evidence="1" id="KW-0472">Membrane</keyword>
<keyword evidence="1" id="KW-1133">Transmembrane helix</keyword>
<gene>
    <name evidence="2" type="ORF">CHYS00102_LOCUS6307</name>
</gene>
<sequence>MLQIASEFNYPFGIYPYIHPKPKCISVNNLKHTLACAVQGKNEEMPVNSYLLLVSRVAMLFYDARYTEDTSWQEVCPTLDVPPQTFVMEYNALFCMLAYLQSMGMSPCFGCILLTSLLYA</sequence>
<name>A0A7S1BA62_9STRA</name>
<evidence type="ECO:0000256" key="1">
    <source>
        <dbReference type="SAM" id="Phobius"/>
    </source>
</evidence>